<protein>
    <submittedName>
        <fullName evidence="1">Putative addiction module killer protein</fullName>
    </submittedName>
</protein>
<reference evidence="1 2" key="1">
    <citation type="submission" date="2018-06" db="EMBL/GenBank/DDBJ databases">
        <authorList>
            <consortium name="Pathogen Informatics"/>
            <person name="Doyle S."/>
        </authorList>
    </citation>
    <scope>NUCLEOTIDE SEQUENCE [LARGE SCALE GENOMIC DNA]</scope>
    <source>
        <strain evidence="1 2">NCTC13336</strain>
    </source>
</reference>
<evidence type="ECO:0000313" key="1">
    <source>
        <dbReference type="EMBL" id="STR03100.1"/>
    </source>
</evidence>
<dbReference type="AlphaFoldDB" id="A0A377R2H9"/>
<dbReference type="OrthoDB" id="9800258at2"/>
<dbReference type="EMBL" id="UGJJ01000003">
    <property type="protein sequence ID" value="STR03100.1"/>
    <property type="molecule type" value="Genomic_DNA"/>
</dbReference>
<keyword evidence="2" id="KW-1185">Reference proteome</keyword>
<dbReference type="Pfam" id="PF05973">
    <property type="entry name" value="Gp49"/>
    <property type="match status" value="1"/>
</dbReference>
<dbReference type="InterPro" id="IPR009241">
    <property type="entry name" value="HigB-like"/>
</dbReference>
<name>A0A377R2H9_9NEIS</name>
<dbReference type="PIRSF" id="PIRSF028744">
    <property type="entry name" value="Addict_mod_HI1419"/>
    <property type="match status" value="1"/>
</dbReference>
<dbReference type="PANTHER" id="PTHR41791">
    <property type="entry name" value="SSL7039 PROTEIN"/>
    <property type="match status" value="1"/>
</dbReference>
<proteinExistence type="predicted"/>
<dbReference type="PANTHER" id="PTHR41791:SF1">
    <property type="entry name" value="SSL7039 PROTEIN"/>
    <property type="match status" value="1"/>
</dbReference>
<evidence type="ECO:0000313" key="2">
    <source>
        <dbReference type="Proteomes" id="UP000254293"/>
    </source>
</evidence>
<gene>
    <name evidence="1" type="ORF">NCTC13336_01995</name>
</gene>
<dbReference type="RefSeq" id="WP_115309004.1">
    <property type="nucleotide sequence ID" value="NZ_CP091516.1"/>
</dbReference>
<dbReference type="InterPro" id="IPR014056">
    <property type="entry name" value="TypeIITA-like_toxin_pred"/>
</dbReference>
<dbReference type="Proteomes" id="UP000254293">
    <property type="component" value="Unassembled WGS sequence"/>
</dbReference>
<sequence>MRYIIETTAHFDEWFDGLRDLRAKAKVITRLERIEAGNLGDHKAIGGGLSEIRINEGKGYRLYYTIRGNTVIFMLAGGNKSTQQADIARARQLKEDLNP</sequence>
<organism evidence="1 2">
    <name type="scientific">Kingella potus</name>
    <dbReference type="NCBI Taxonomy" id="265175"/>
    <lineage>
        <taxon>Bacteria</taxon>
        <taxon>Pseudomonadati</taxon>
        <taxon>Pseudomonadota</taxon>
        <taxon>Betaproteobacteria</taxon>
        <taxon>Neisseriales</taxon>
        <taxon>Neisseriaceae</taxon>
        <taxon>Kingella</taxon>
    </lineage>
</organism>
<dbReference type="NCBIfam" id="TIGR02683">
    <property type="entry name" value="upstrm_HI1419"/>
    <property type="match status" value="1"/>
</dbReference>
<accession>A0A377R2H9</accession>